<dbReference type="GO" id="GO:0008270">
    <property type="term" value="F:zinc ion binding"/>
    <property type="evidence" value="ECO:0007669"/>
    <property type="project" value="UniProtKB-KW"/>
</dbReference>
<protein>
    <recommendedName>
        <fullName evidence="3">CCHC-type domain-containing protein</fullName>
    </recommendedName>
</protein>
<gene>
    <name evidence="4" type="ORF">F511_18487</name>
</gene>
<feature type="domain" description="CCHC-type" evidence="3">
    <location>
        <begin position="203"/>
        <end position="217"/>
    </location>
</feature>
<dbReference type="InterPro" id="IPR001878">
    <property type="entry name" value="Znf_CCHC"/>
</dbReference>
<dbReference type="Gene3D" id="4.10.60.10">
    <property type="entry name" value="Zinc finger, CCHC-type"/>
    <property type="match status" value="1"/>
</dbReference>
<sequence>MHENNATTKDREPKDLNRCSTNDDRFTAKIVATRCVEHMGATHSSPHTAPNAKHCSTRCCPTHEMWELSTPLIVANRSQQGVEAYGIYPLVLQQASCWWFCVRVSAGCSAGVDVNAGQISCSSKRKRRRFFVATGSPAASEFRHYCLLLREALHCFVLATGYLAAGVISCATSFDGARPTASFCGQCWGKHRPSRCVGVRGACNNCGQVGHFARVCPTLGQRDSTRSSLRRPYHPFQSQRLGFQPLETSSVRELSLPEQPGLQPTQVDATIEERDDVLPEGGCTGSCSLLVNSGVFVAPADGEVVVLIASAMVEEARRKMIV</sequence>
<name>A0A2Z7A4K2_9LAMI</name>
<feature type="region of interest" description="Disordered" evidence="2">
    <location>
        <begin position="1"/>
        <end position="20"/>
    </location>
</feature>
<proteinExistence type="predicted"/>
<evidence type="ECO:0000313" key="5">
    <source>
        <dbReference type="Proteomes" id="UP000250235"/>
    </source>
</evidence>
<accession>A0A2Z7A4K2</accession>
<evidence type="ECO:0000256" key="1">
    <source>
        <dbReference type="PROSITE-ProRule" id="PRU00047"/>
    </source>
</evidence>
<dbReference type="PROSITE" id="PS50158">
    <property type="entry name" value="ZF_CCHC"/>
    <property type="match status" value="1"/>
</dbReference>
<dbReference type="InterPro" id="IPR036875">
    <property type="entry name" value="Znf_CCHC_sf"/>
</dbReference>
<reference evidence="4 5" key="1">
    <citation type="journal article" date="2015" name="Proc. Natl. Acad. Sci. U.S.A.">
        <title>The resurrection genome of Boea hygrometrica: A blueprint for survival of dehydration.</title>
        <authorList>
            <person name="Xiao L."/>
            <person name="Yang G."/>
            <person name="Zhang L."/>
            <person name="Yang X."/>
            <person name="Zhao S."/>
            <person name="Ji Z."/>
            <person name="Zhou Q."/>
            <person name="Hu M."/>
            <person name="Wang Y."/>
            <person name="Chen M."/>
            <person name="Xu Y."/>
            <person name="Jin H."/>
            <person name="Xiao X."/>
            <person name="Hu G."/>
            <person name="Bao F."/>
            <person name="Hu Y."/>
            <person name="Wan P."/>
            <person name="Li L."/>
            <person name="Deng X."/>
            <person name="Kuang T."/>
            <person name="Xiang C."/>
            <person name="Zhu J.K."/>
            <person name="Oliver M.J."/>
            <person name="He Y."/>
        </authorList>
    </citation>
    <scope>NUCLEOTIDE SEQUENCE [LARGE SCALE GENOMIC DNA]</scope>
    <source>
        <strain evidence="5">cv. XS01</strain>
    </source>
</reference>
<evidence type="ECO:0000313" key="4">
    <source>
        <dbReference type="EMBL" id="KZV16407.1"/>
    </source>
</evidence>
<dbReference type="GO" id="GO:0003676">
    <property type="term" value="F:nucleic acid binding"/>
    <property type="evidence" value="ECO:0007669"/>
    <property type="project" value="InterPro"/>
</dbReference>
<keyword evidence="1" id="KW-0862">Zinc</keyword>
<keyword evidence="1" id="KW-0863">Zinc-finger</keyword>
<dbReference type="SUPFAM" id="SSF57756">
    <property type="entry name" value="Retrovirus zinc finger-like domains"/>
    <property type="match status" value="1"/>
</dbReference>
<dbReference type="SMART" id="SM00343">
    <property type="entry name" value="ZnF_C2HC"/>
    <property type="match status" value="1"/>
</dbReference>
<evidence type="ECO:0000259" key="3">
    <source>
        <dbReference type="PROSITE" id="PS50158"/>
    </source>
</evidence>
<keyword evidence="1" id="KW-0479">Metal-binding</keyword>
<dbReference type="AlphaFoldDB" id="A0A2Z7A4K2"/>
<keyword evidence="5" id="KW-1185">Reference proteome</keyword>
<evidence type="ECO:0000256" key="2">
    <source>
        <dbReference type="SAM" id="MobiDB-lite"/>
    </source>
</evidence>
<organism evidence="4 5">
    <name type="scientific">Dorcoceras hygrometricum</name>
    <dbReference type="NCBI Taxonomy" id="472368"/>
    <lineage>
        <taxon>Eukaryota</taxon>
        <taxon>Viridiplantae</taxon>
        <taxon>Streptophyta</taxon>
        <taxon>Embryophyta</taxon>
        <taxon>Tracheophyta</taxon>
        <taxon>Spermatophyta</taxon>
        <taxon>Magnoliopsida</taxon>
        <taxon>eudicotyledons</taxon>
        <taxon>Gunneridae</taxon>
        <taxon>Pentapetalae</taxon>
        <taxon>asterids</taxon>
        <taxon>lamiids</taxon>
        <taxon>Lamiales</taxon>
        <taxon>Gesneriaceae</taxon>
        <taxon>Didymocarpoideae</taxon>
        <taxon>Trichosporeae</taxon>
        <taxon>Loxocarpinae</taxon>
        <taxon>Dorcoceras</taxon>
    </lineage>
</organism>
<dbReference type="Proteomes" id="UP000250235">
    <property type="component" value="Unassembled WGS sequence"/>
</dbReference>
<dbReference type="Pfam" id="PF00098">
    <property type="entry name" value="zf-CCHC"/>
    <property type="match status" value="1"/>
</dbReference>
<dbReference type="EMBL" id="KV019060">
    <property type="protein sequence ID" value="KZV16407.1"/>
    <property type="molecule type" value="Genomic_DNA"/>
</dbReference>